<dbReference type="GO" id="GO:0015628">
    <property type="term" value="P:protein secretion by the type II secretion system"/>
    <property type="evidence" value="ECO:0007669"/>
    <property type="project" value="InterPro"/>
</dbReference>
<proteinExistence type="predicted"/>
<keyword evidence="3" id="KW-1185">Reference proteome</keyword>
<dbReference type="InterPro" id="IPR007690">
    <property type="entry name" value="T2SS_GspM"/>
</dbReference>
<comment type="caution">
    <text evidence="2">The sequence shown here is derived from an EMBL/GenBank/DDBJ whole genome shotgun (WGS) entry which is preliminary data.</text>
</comment>
<dbReference type="EMBL" id="RXOE01000002">
    <property type="protein sequence ID" value="RTQ34876.1"/>
    <property type="molecule type" value="Genomic_DNA"/>
</dbReference>
<keyword evidence="1" id="KW-1133">Transmembrane helix</keyword>
<reference evidence="2 3" key="1">
    <citation type="submission" date="2018-12" db="EMBL/GenBank/DDBJ databases">
        <title>The genome of Variovorax gossypii DSM 100435.</title>
        <authorList>
            <person name="Gao J."/>
            <person name="Sun J."/>
        </authorList>
    </citation>
    <scope>NUCLEOTIDE SEQUENCE [LARGE SCALE GENOMIC DNA]</scope>
    <source>
        <strain evidence="2 3">DSM 100435</strain>
    </source>
</reference>
<dbReference type="OrthoDB" id="8852411at2"/>
<organism evidence="2 3">
    <name type="scientific">Variovorax gossypii</name>
    <dbReference type="NCBI Taxonomy" id="1679495"/>
    <lineage>
        <taxon>Bacteria</taxon>
        <taxon>Pseudomonadati</taxon>
        <taxon>Pseudomonadota</taxon>
        <taxon>Betaproteobacteria</taxon>
        <taxon>Burkholderiales</taxon>
        <taxon>Comamonadaceae</taxon>
        <taxon>Variovorax</taxon>
    </lineage>
</organism>
<dbReference type="AlphaFoldDB" id="A0A3S0J6E5"/>
<keyword evidence="1" id="KW-0812">Transmembrane</keyword>
<evidence type="ECO:0008006" key="4">
    <source>
        <dbReference type="Google" id="ProtNLM"/>
    </source>
</evidence>
<evidence type="ECO:0000313" key="3">
    <source>
        <dbReference type="Proteomes" id="UP000267418"/>
    </source>
</evidence>
<name>A0A3S0J6E5_9BURK</name>
<accession>A0A3S0J6E5</accession>
<dbReference type="Proteomes" id="UP000267418">
    <property type="component" value="Unassembled WGS sequence"/>
</dbReference>
<gene>
    <name evidence="2" type="ORF">EJP69_10770</name>
</gene>
<keyword evidence="1" id="KW-0472">Membrane</keyword>
<dbReference type="Pfam" id="PF04612">
    <property type="entry name" value="T2SSM"/>
    <property type="match status" value="1"/>
</dbReference>
<sequence>MISARLRPLARRLEPLQRGMQEGATRWRALPSRDRLAIGAAALLVALAFLWLVLTKPALDAVARWQQELPKLRAQSAELDRLLVGVPGARGGSAAGPSESPQAGLDRAGLQGLYRLQVVVSDAPAAAGSASPAKAWRIEFDKPVEAALVFPWLTAVSARSDIEIIGAALDRADGAAAATGSPQGLVRGVVDLQSTQHYKDGP</sequence>
<evidence type="ECO:0000256" key="1">
    <source>
        <dbReference type="SAM" id="Phobius"/>
    </source>
</evidence>
<dbReference type="GO" id="GO:0015627">
    <property type="term" value="C:type II protein secretion system complex"/>
    <property type="evidence" value="ECO:0007669"/>
    <property type="project" value="InterPro"/>
</dbReference>
<protein>
    <recommendedName>
        <fullName evidence="4">Type II secretion system protein M</fullName>
    </recommendedName>
</protein>
<feature type="transmembrane region" description="Helical" evidence="1">
    <location>
        <begin position="36"/>
        <end position="54"/>
    </location>
</feature>
<evidence type="ECO:0000313" key="2">
    <source>
        <dbReference type="EMBL" id="RTQ34876.1"/>
    </source>
</evidence>
<dbReference type="RefSeq" id="WP_126470007.1">
    <property type="nucleotide sequence ID" value="NZ_RXOE01000002.1"/>
</dbReference>